<dbReference type="Pfam" id="PF15088">
    <property type="entry name" value="NADH_dh_m_C1"/>
    <property type="match status" value="1"/>
</dbReference>
<evidence type="ECO:0000256" key="4">
    <source>
        <dbReference type="ARBA" id="ARBA00011533"/>
    </source>
</evidence>
<evidence type="ECO:0000256" key="9">
    <source>
        <dbReference type="ARBA" id="ARBA00022792"/>
    </source>
</evidence>
<name>A0A8C6H152_MUSSI</name>
<evidence type="ECO:0000256" key="13">
    <source>
        <dbReference type="ARBA" id="ARBA00023128"/>
    </source>
</evidence>
<dbReference type="GO" id="GO:0045271">
    <property type="term" value="C:respiratory chain complex I"/>
    <property type="evidence" value="ECO:0007669"/>
    <property type="project" value="InterPro"/>
</dbReference>
<keyword evidence="6" id="KW-0813">Transport</keyword>
<keyword evidence="7" id="KW-0679">Respiratory chain</keyword>
<keyword evidence="12 18" id="KW-1133">Transmembrane helix</keyword>
<evidence type="ECO:0000256" key="16">
    <source>
        <dbReference type="ARBA" id="ARBA00032841"/>
    </source>
</evidence>
<dbReference type="GeneTree" id="ENSGT00390000002565"/>
<evidence type="ECO:0000256" key="3">
    <source>
        <dbReference type="ARBA" id="ARBA00008713"/>
    </source>
</evidence>
<comment type="function">
    <text evidence="1">Accessory subunit of the mitochondrial membrane respiratory chain NADH dehydrogenase (Complex I), that is believed not to be involved in catalysis. Complex I functions in the transfer of electrons from NADH to the respiratory chain. The immediate electron acceptor for the enzyme is believed to be ubiquinone.</text>
</comment>
<evidence type="ECO:0000256" key="17">
    <source>
        <dbReference type="SAM" id="MobiDB-lite"/>
    </source>
</evidence>
<feature type="region of interest" description="Disordered" evidence="17">
    <location>
        <begin position="66"/>
        <end position="85"/>
    </location>
</feature>
<dbReference type="Proteomes" id="UP000694415">
    <property type="component" value="Unplaced"/>
</dbReference>
<evidence type="ECO:0000256" key="8">
    <source>
        <dbReference type="ARBA" id="ARBA00022692"/>
    </source>
</evidence>
<comment type="subcellular location">
    <subcellularLocation>
        <location evidence="2">Mitochondrion inner membrane</location>
        <topology evidence="2">Single-pass membrane protein</topology>
        <orientation evidence="2">Matrix side</orientation>
    </subcellularLocation>
</comment>
<feature type="transmembrane region" description="Helical" evidence="18">
    <location>
        <begin position="127"/>
        <end position="145"/>
    </location>
</feature>
<comment type="similarity">
    <text evidence="3">Belongs to the complex I NDUFC1 subunit family.</text>
</comment>
<evidence type="ECO:0000256" key="10">
    <source>
        <dbReference type="ARBA" id="ARBA00022946"/>
    </source>
</evidence>
<evidence type="ECO:0000313" key="20">
    <source>
        <dbReference type="Proteomes" id="UP000694415"/>
    </source>
</evidence>
<evidence type="ECO:0000313" key="19">
    <source>
        <dbReference type="Ensembl" id="ENSMSIP00000014376.1"/>
    </source>
</evidence>
<protein>
    <recommendedName>
        <fullName evidence="5">NADH dehydrogenase [ubiquinone] 1 subunit C1, mitochondrial</fullName>
    </recommendedName>
    <alternativeName>
        <fullName evidence="15">Complex I-KFYI</fullName>
    </alternativeName>
    <alternativeName>
        <fullName evidence="16">NADH-ubiquinone oxidoreductase KFYI subunit</fullName>
    </alternativeName>
</protein>
<organism evidence="19 20">
    <name type="scientific">Mus spicilegus</name>
    <name type="common">Mound-building mouse</name>
    <dbReference type="NCBI Taxonomy" id="10103"/>
    <lineage>
        <taxon>Eukaryota</taxon>
        <taxon>Metazoa</taxon>
        <taxon>Chordata</taxon>
        <taxon>Craniata</taxon>
        <taxon>Vertebrata</taxon>
        <taxon>Euteleostomi</taxon>
        <taxon>Mammalia</taxon>
        <taxon>Eutheria</taxon>
        <taxon>Euarchontoglires</taxon>
        <taxon>Glires</taxon>
        <taxon>Rodentia</taxon>
        <taxon>Myomorpha</taxon>
        <taxon>Muroidea</taxon>
        <taxon>Muridae</taxon>
        <taxon>Murinae</taxon>
        <taxon>Mus</taxon>
        <taxon>Mus</taxon>
    </lineage>
</organism>
<evidence type="ECO:0000256" key="14">
    <source>
        <dbReference type="ARBA" id="ARBA00023136"/>
    </source>
</evidence>
<evidence type="ECO:0000256" key="6">
    <source>
        <dbReference type="ARBA" id="ARBA00022448"/>
    </source>
</evidence>
<reference evidence="19" key="1">
    <citation type="submission" date="2025-08" db="UniProtKB">
        <authorList>
            <consortium name="Ensembl"/>
        </authorList>
    </citation>
    <scope>IDENTIFICATION</scope>
</reference>
<keyword evidence="8 18" id="KW-0812">Transmembrane</keyword>
<sequence length="162" mass="18355">PAPWRWTNCFPSPNPLRTLCFIHSPLSPGSWEPCTEGRTLAHLRVPVLLPGGAALCPTNRRCARREKAVPARPNEQPEKRRSLRDKMAPSVVLRSFSRLLAPARLPSCSSTRSKFYVREPVNAKPNWLAVGLSVGASVFMWIYLIRTHNEDVLEYKRRNGLE</sequence>
<comment type="subunit">
    <text evidence="4">Complex I is composed of 45 different subunits.</text>
</comment>
<evidence type="ECO:0000256" key="5">
    <source>
        <dbReference type="ARBA" id="ARBA00016767"/>
    </source>
</evidence>
<keyword evidence="13" id="KW-0496">Mitochondrion</keyword>
<dbReference type="InterPro" id="IPR026192">
    <property type="entry name" value="NDUFC1"/>
</dbReference>
<keyword evidence="11" id="KW-0249">Electron transport</keyword>
<evidence type="ECO:0000256" key="12">
    <source>
        <dbReference type="ARBA" id="ARBA00022989"/>
    </source>
</evidence>
<evidence type="ECO:0000256" key="15">
    <source>
        <dbReference type="ARBA" id="ARBA00030166"/>
    </source>
</evidence>
<dbReference type="PANTHER" id="PTHR17097">
    <property type="entry name" value="NADH-UBIQUINONE OXIDOREDUCTASE KFYI SUBUNIT"/>
    <property type="match status" value="1"/>
</dbReference>
<evidence type="ECO:0000256" key="1">
    <source>
        <dbReference type="ARBA" id="ARBA00003195"/>
    </source>
</evidence>
<accession>A0A8C6H152</accession>
<evidence type="ECO:0000256" key="7">
    <source>
        <dbReference type="ARBA" id="ARBA00022660"/>
    </source>
</evidence>
<reference evidence="19" key="2">
    <citation type="submission" date="2025-09" db="UniProtKB">
        <authorList>
            <consortium name="Ensembl"/>
        </authorList>
    </citation>
    <scope>IDENTIFICATION</scope>
</reference>
<evidence type="ECO:0000256" key="11">
    <source>
        <dbReference type="ARBA" id="ARBA00022982"/>
    </source>
</evidence>
<keyword evidence="10" id="KW-0809">Transit peptide</keyword>
<dbReference type="PANTHER" id="PTHR17097:SF0">
    <property type="entry name" value="NADH DEHYDROGENASE [UBIQUINONE] 1 SUBUNIT C1, MITOCHONDRIAL"/>
    <property type="match status" value="1"/>
</dbReference>
<dbReference type="Ensembl" id="ENSMSIT00000018275.1">
    <property type="protein sequence ID" value="ENSMSIP00000014376.1"/>
    <property type="gene ID" value="ENSMSIG00000012393.1"/>
</dbReference>
<keyword evidence="14 18" id="KW-0472">Membrane</keyword>
<evidence type="ECO:0000256" key="2">
    <source>
        <dbReference type="ARBA" id="ARBA00004298"/>
    </source>
</evidence>
<proteinExistence type="inferred from homology"/>
<keyword evidence="20" id="KW-1185">Reference proteome</keyword>
<dbReference type="GO" id="GO:0005743">
    <property type="term" value="C:mitochondrial inner membrane"/>
    <property type="evidence" value="ECO:0007669"/>
    <property type="project" value="UniProtKB-SubCell"/>
</dbReference>
<evidence type="ECO:0000256" key="18">
    <source>
        <dbReference type="SAM" id="Phobius"/>
    </source>
</evidence>
<keyword evidence="9" id="KW-0999">Mitochondrion inner membrane</keyword>
<dbReference type="AlphaFoldDB" id="A0A8C6H152"/>